<dbReference type="GO" id="GO:0016884">
    <property type="term" value="F:carbon-nitrogen ligase activity, with glutamine as amido-N-donor"/>
    <property type="evidence" value="ECO:0007669"/>
    <property type="project" value="UniProtKB-UniRule"/>
</dbReference>
<dbReference type="PANTHER" id="PTHR28055:SF1">
    <property type="entry name" value="ALTERED INHERITANCE OF MITOCHONDRIA PROTEIN 41, MITOCHONDRIAL"/>
    <property type="match status" value="1"/>
</dbReference>
<comment type="subcellular location">
    <subcellularLocation>
        <location evidence="1">Mitochondrion</location>
    </subcellularLocation>
</comment>
<dbReference type="InterPro" id="IPR003789">
    <property type="entry name" value="Asn/Gln_tRNA_amidoTrase-B-like"/>
</dbReference>
<reference evidence="3" key="1">
    <citation type="submission" date="2017-01" db="EMBL/GenBank/DDBJ databases">
        <authorList>
            <person name="Wang Y."/>
            <person name="White M."/>
            <person name="Kvist S."/>
            <person name="Moncalvo J.-M."/>
        </authorList>
    </citation>
    <scope>NUCLEOTIDE SEQUENCE [LARGE SCALE GENOMIC DNA]</scope>
    <source>
        <strain evidence="3">ID-206-W2</strain>
    </source>
</reference>
<keyword evidence="3" id="KW-1185">Reference proteome</keyword>
<accession>A0A1R1YN37</accession>
<dbReference type="OrthoDB" id="538640at2759"/>
<dbReference type="Gene3D" id="1.10.1510.10">
    <property type="entry name" value="Uncharacterised protein YqeY/AIM41 PF09424, N-terminal domain"/>
    <property type="match status" value="1"/>
</dbReference>
<keyword evidence="1" id="KW-0496">Mitochondrion</keyword>
<dbReference type="PANTHER" id="PTHR28055">
    <property type="entry name" value="ALTERED INHERITANCE OF MITOCHONDRIA PROTEIN 41, MITOCHONDRIAL"/>
    <property type="match status" value="1"/>
</dbReference>
<gene>
    <name evidence="1" type="primary">AIM41</name>
    <name evidence="2" type="ORF">AYI69_g2269</name>
</gene>
<dbReference type="InterPro" id="IPR019004">
    <property type="entry name" value="YqeY/Aim41"/>
</dbReference>
<evidence type="ECO:0000313" key="3">
    <source>
        <dbReference type="Proteomes" id="UP000187429"/>
    </source>
</evidence>
<sequence>MRDDMKAAMKSRDSMRLTLIKSLLSEIKYAELEQKTKLPDFKDTDSKVIPILQKAIQQRKESFEVFTKAGRDTMAELEQAQIRVIEEYLPVQLSDDEIRAMVKETIDKLQVSDIKSMGLVMKSLSIDAALAPKQKISEIVKSLLTK</sequence>
<dbReference type="EMBL" id="LSSM01000664">
    <property type="protein sequence ID" value="OMJ28260.1"/>
    <property type="molecule type" value="Genomic_DNA"/>
</dbReference>
<dbReference type="Gene3D" id="1.10.10.410">
    <property type="match status" value="1"/>
</dbReference>
<organism evidence="2 3">
    <name type="scientific">Smittium culicis</name>
    <dbReference type="NCBI Taxonomy" id="133412"/>
    <lineage>
        <taxon>Eukaryota</taxon>
        <taxon>Fungi</taxon>
        <taxon>Fungi incertae sedis</taxon>
        <taxon>Zoopagomycota</taxon>
        <taxon>Kickxellomycotina</taxon>
        <taxon>Harpellomycetes</taxon>
        <taxon>Harpellales</taxon>
        <taxon>Legeriomycetaceae</taxon>
        <taxon>Smittium</taxon>
    </lineage>
</organism>
<proteinExistence type="inferred from homology"/>
<dbReference type="SUPFAM" id="SSF89095">
    <property type="entry name" value="GatB/YqeY motif"/>
    <property type="match status" value="1"/>
</dbReference>
<protein>
    <recommendedName>
        <fullName evidence="1">Altered inheritance of mitochondria protein 41</fullName>
    </recommendedName>
</protein>
<evidence type="ECO:0000313" key="2">
    <source>
        <dbReference type="EMBL" id="OMJ28260.1"/>
    </source>
</evidence>
<name>A0A1R1YN37_9FUNG</name>
<comment type="caution">
    <text evidence="2">The sequence shown here is derived from an EMBL/GenBank/DDBJ whole genome shotgun (WGS) entry which is preliminary data.</text>
</comment>
<dbReference type="InterPro" id="IPR042184">
    <property type="entry name" value="YqeY/Aim41_N"/>
</dbReference>
<dbReference type="Proteomes" id="UP000187429">
    <property type="component" value="Unassembled WGS sequence"/>
</dbReference>
<dbReference type="InterPro" id="IPR023168">
    <property type="entry name" value="GatB_Yqey_C_2"/>
</dbReference>
<dbReference type="Pfam" id="PF09424">
    <property type="entry name" value="YqeY"/>
    <property type="match status" value="1"/>
</dbReference>
<comment type="similarity">
    <text evidence="1">Belongs to the AIM41 family.</text>
</comment>
<dbReference type="AlphaFoldDB" id="A0A1R1YN37"/>
<dbReference type="GO" id="GO:0005739">
    <property type="term" value="C:mitochondrion"/>
    <property type="evidence" value="ECO:0007669"/>
    <property type="project" value="UniProtKB-SubCell"/>
</dbReference>
<evidence type="ECO:0000256" key="1">
    <source>
        <dbReference type="RuleBase" id="RU365099"/>
    </source>
</evidence>